<keyword evidence="1" id="KW-0472">Membrane</keyword>
<keyword evidence="1" id="KW-1133">Transmembrane helix</keyword>
<dbReference type="Proteomes" id="UP000268553">
    <property type="component" value="Unassembled WGS sequence"/>
</dbReference>
<gene>
    <name evidence="2" type="ORF">D7D48_00325</name>
</gene>
<dbReference type="OrthoDB" id="7423492at2"/>
<organism evidence="2 3">
    <name type="scientific">Sphingorhabdus wooponensis</name>
    <dbReference type="NCBI Taxonomy" id="940136"/>
    <lineage>
        <taxon>Bacteria</taxon>
        <taxon>Pseudomonadati</taxon>
        <taxon>Pseudomonadota</taxon>
        <taxon>Alphaproteobacteria</taxon>
        <taxon>Sphingomonadales</taxon>
        <taxon>Sphingomonadaceae</taxon>
        <taxon>Sphingorhabdus</taxon>
    </lineage>
</organism>
<comment type="caution">
    <text evidence="2">The sequence shown here is derived from an EMBL/GenBank/DDBJ whole genome shotgun (WGS) entry which is preliminary data.</text>
</comment>
<dbReference type="InterPro" id="IPR010664">
    <property type="entry name" value="LipoPS_assembly_LptC-rel"/>
</dbReference>
<evidence type="ECO:0000313" key="3">
    <source>
        <dbReference type="Proteomes" id="UP000268553"/>
    </source>
</evidence>
<accession>A0A426RQV5</accession>
<dbReference type="AlphaFoldDB" id="A0A426RQV5"/>
<evidence type="ECO:0000256" key="1">
    <source>
        <dbReference type="SAM" id="Phobius"/>
    </source>
</evidence>
<dbReference type="EMBL" id="RWJI01000001">
    <property type="protein sequence ID" value="RRQ51399.1"/>
    <property type="molecule type" value="Genomic_DNA"/>
</dbReference>
<protein>
    <submittedName>
        <fullName evidence="2">LPS export ABC transporter periplasmic protein LptC</fullName>
    </submittedName>
</protein>
<name>A0A426RQV5_9SPHN</name>
<dbReference type="Pfam" id="PF06835">
    <property type="entry name" value="LptC"/>
    <property type="match status" value="1"/>
</dbReference>
<proteinExistence type="predicted"/>
<feature type="transmembrane region" description="Helical" evidence="1">
    <location>
        <begin position="31"/>
        <end position="49"/>
    </location>
</feature>
<reference evidence="2 3" key="1">
    <citation type="submission" date="2018-12" db="EMBL/GenBank/DDBJ databases">
        <authorList>
            <person name="Kim S.-J."/>
            <person name="Jung G.-Y."/>
        </authorList>
    </citation>
    <scope>NUCLEOTIDE SEQUENCE [LARGE SCALE GENOMIC DNA]</scope>
    <source>
        <strain evidence="2 3">03SU3-P</strain>
    </source>
</reference>
<dbReference type="RefSeq" id="WP_125229414.1">
    <property type="nucleotide sequence ID" value="NZ_RWJI01000001.1"/>
</dbReference>
<sequence length="211" mass="23276">MSAQADLERTQRQRWAMPDGRHDRLIRSLRVGLPIIIGLLVAVLAFSPFTGKQELSFVLNKDEVDLSRERLRVVEALYRGDDSKGRPFSLRAGSAVQKTSAAPVLDMTSLSGRIMLNDGPASIIARRGVYDLNKETMRVNGPLAVESTGYDMVASNVELSLKNRSMQSFGPVSGRTKVGTFHAGRLRADLDTRIVRLDGGVRLRIDQNAIK</sequence>
<keyword evidence="3" id="KW-1185">Reference proteome</keyword>
<evidence type="ECO:0000313" key="2">
    <source>
        <dbReference type="EMBL" id="RRQ51399.1"/>
    </source>
</evidence>
<keyword evidence="1" id="KW-0812">Transmembrane</keyword>